<sequence length="313" mass="34496">MYILSCEKPEKGGGIYRCEINDGNLKINAYLPCDRPMYAVRAGGRLHILLRAPFANGENSGYFSCPEDLSDKTDVRDTLGKVACHLCVIEDDVYIANYISGNIVKNCERAVAHAGRGANAQRQEAPHTHCVIPSPCGKYILCTDLGTDALYIYDRELNLENTAKVPEGYGIRHIVFSKDGKYIYAINELVPSVSVFERQNAMAIYLNTVKLTETAGSTGAAIRLSKDGKFLYCSVRGENALYVLRADGANLTVEQKTDCGGDSPRDFNIIDDKFLVCCNENSDNGTVFSLQNYRLKKVGELKICSPLCCVAER</sequence>
<comment type="similarity">
    <text evidence="1">Belongs to the cycloisomerase 2 family.</text>
</comment>
<dbReference type="GO" id="GO:0017057">
    <property type="term" value="F:6-phosphogluconolactonase activity"/>
    <property type="evidence" value="ECO:0007669"/>
    <property type="project" value="TreeGrafter"/>
</dbReference>
<gene>
    <name evidence="2" type="ORF">H9728_00150</name>
</gene>
<dbReference type="InterPro" id="IPR011048">
    <property type="entry name" value="Haem_d1_sf"/>
</dbReference>
<reference evidence="2" key="1">
    <citation type="journal article" date="2021" name="PeerJ">
        <title>Extensive microbial diversity within the chicken gut microbiome revealed by metagenomics and culture.</title>
        <authorList>
            <person name="Gilroy R."/>
            <person name="Ravi A."/>
            <person name="Getino M."/>
            <person name="Pursley I."/>
            <person name="Horton D.L."/>
            <person name="Alikhan N.F."/>
            <person name="Baker D."/>
            <person name="Gharbi K."/>
            <person name="Hall N."/>
            <person name="Watson M."/>
            <person name="Adriaenssens E.M."/>
            <person name="Foster-Nyarko E."/>
            <person name="Jarju S."/>
            <person name="Secka A."/>
            <person name="Antonio M."/>
            <person name="Oren A."/>
            <person name="Chaudhuri R.R."/>
            <person name="La Ragione R."/>
            <person name="Hildebrand F."/>
            <person name="Pallen M.J."/>
        </authorList>
    </citation>
    <scope>NUCLEOTIDE SEQUENCE</scope>
    <source>
        <strain evidence="2">CHK199-9574</strain>
    </source>
</reference>
<dbReference type="Pfam" id="PF10282">
    <property type="entry name" value="Lactonase"/>
    <property type="match status" value="1"/>
</dbReference>
<protein>
    <submittedName>
        <fullName evidence="2">Lactonase family protein</fullName>
    </submittedName>
</protein>
<organism evidence="2 3">
    <name type="scientific">Candidatus Borkfalkia excrementavium</name>
    <dbReference type="NCBI Taxonomy" id="2838505"/>
    <lineage>
        <taxon>Bacteria</taxon>
        <taxon>Bacillati</taxon>
        <taxon>Bacillota</taxon>
        <taxon>Clostridia</taxon>
        <taxon>Christensenellales</taxon>
        <taxon>Christensenellaceae</taxon>
        <taxon>Candidatus Borkfalkia</taxon>
    </lineage>
</organism>
<proteinExistence type="inferred from homology"/>
<evidence type="ECO:0000256" key="1">
    <source>
        <dbReference type="ARBA" id="ARBA00005564"/>
    </source>
</evidence>
<dbReference type="InterPro" id="IPR050282">
    <property type="entry name" value="Cycloisomerase_2"/>
</dbReference>
<reference evidence="2" key="2">
    <citation type="submission" date="2021-04" db="EMBL/GenBank/DDBJ databases">
        <authorList>
            <person name="Gilroy R."/>
        </authorList>
    </citation>
    <scope>NUCLEOTIDE SEQUENCE</scope>
    <source>
        <strain evidence="2">CHK199-9574</strain>
    </source>
</reference>
<dbReference type="SUPFAM" id="SSF51004">
    <property type="entry name" value="C-terminal (heme d1) domain of cytochrome cd1-nitrite reductase"/>
    <property type="match status" value="1"/>
</dbReference>
<comment type="caution">
    <text evidence="2">The sequence shown here is derived from an EMBL/GenBank/DDBJ whole genome shotgun (WGS) entry which is preliminary data.</text>
</comment>
<evidence type="ECO:0000313" key="2">
    <source>
        <dbReference type="EMBL" id="HIY77436.1"/>
    </source>
</evidence>
<dbReference type="InterPro" id="IPR019405">
    <property type="entry name" value="Lactonase_7-beta_prop"/>
</dbReference>
<accession>A0A9D1Z5V3</accession>
<dbReference type="InterPro" id="IPR015943">
    <property type="entry name" value="WD40/YVTN_repeat-like_dom_sf"/>
</dbReference>
<dbReference type="PANTHER" id="PTHR30344">
    <property type="entry name" value="6-PHOSPHOGLUCONOLACTONASE-RELATED"/>
    <property type="match status" value="1"/>
</dbReference>
<evidence type="ECO:0000313" key="3">
    <source>
        <dbReference type="Proteomes" id="UP000824135"/>
    </source>
</evidence>
<name>A0A9D1Z5V3_9FIRM</name>
<dbReference type="Gene3D" id="2.130.10.10">
    <property type="entry name" value="YVTN repeat-like/Quinoprotein amine dehydrogenase"/>
    <property type="match status" value="1"/>
</dbReference>
<dbReference type="PANTHER" id="PTHR30344:SF1">
    <property type="entry name" value="6-PHOSPHOGLUCONOLACTONASE"/>
    <property type="match status" value="1"/>
</dbReference>
<dbReference type="EMBL" id="DXCO01000002">
    <property type="protein sequence ID" value="HIY77436.1"/>
    <property type="molecule type" value="Genomic_DNA"/>
</dbReference>
<dbReference type="AlphaFoldDB" id="A0A9D1Z5V3"/>
<dbReference type="Proteomes" id="UP000824135">
    <property type="component" value="Unassembled WGS sequence"/>
</dbReference>